<comment type="caution">
    <text evidence="2">The sequence shown here is derived from an EMBL/GenBank/DDBJ whole genome shotgun (WGS) entry which is preliminary data.</text>
</comment>
<dbReference type="EMBL" id="QMDL01000001">
    <property type="protein sequence ID" value="RMJ05602.1"/>
    <property type="molecule type" value="Genomic_DNA"/>
</dbReference>
<keyword evidence="1" id="KW-1133">Transmembrane helix</keyword>
<sequence>MIENAKKLFDAVTKKFGSSSNALQLSGGSGTGYAPSQPGLVESQDEVSLTLRTGSTDSRGILTGVGFFVGAVGILLVLLPNLFGTPYSSNLDWWVFFLSVLVIIAPAIWEISRPPMLPVVFNRRTREIYYDHKGELYYSEWDDIEAVAYEYTIVNQYSGAIIHGKLEIVLRKFGDPEDRIVLNLSGVPAGKRLPTLLSFWEYLRSYMTVGPWFDETGNKTEFKNSFIEKNLKSGDISFLDLVLDSRRTLGRERIEGEGVSGAAFLSWVTSYMLFLPAFGMEIVQKIDRKKARKHWPEVVQERLEPNGSTTRLIDIEENYMAQKQKELDELHERMRKTLPR</sequence>
<dbReference type="Proteomes" id="UP000265903">
    <property type="component" value="Unassembled WGS sequence"/>
</dbReference>
<keyword evidence="3" id="KW-1185">Reference proteome</keyword>
<feature type="transmembrane region" description="Helical" evidence="1">
    <location>
        <begin position="61"/>
        <end position="79"/>
    </location>
</feature>
<feature type="transmembrane region" description="Helical" evidence="1">
    <location>
        <begin position="91"/>
        <end position="109"/>
    </location>
</feature>
<name>A0A3M2RK59_9GAMM</name>
<protein>
    <submittedName>
        <fullName evidence="2">Uncharacterized protein</fullName>
    </submittedName>
</protein>
<evidence type="ECO:0000256" key="1">
    <source>
        <dbReference type="SAM" id="Phobius"/>
    </source>
</evidence>
<evidence type="ECO:0000313" key="3">
    <source>
        <dbReference type="Proteomes" id="UP000265903"/>
    </source>
</evidence>
<reference evidence="2 3" key="1">
    <citation type="submission" date="2018-08" db="EMBL/GenBank/DDBJ databases">
        <title>Whole Genome Sequence of the Moderate Halophilic Marine Bacterium Marinobacter litoralis Sw-45.</title>
        <authorList>
            <person name="Musa H."/>
        </authorList>
    </citation>
    <scope>NUCLEOTIDE SEQUENCE [LARGE SCALE GENOMIC DNA]</scope>
    <source>
        <strain evidence="2 3">Sw-45</strain>
    </source>
</reference>
<dbReference type="OrthoDB" id="6902626at2"/>
<accession>A0A3M2RK59</accession>
<gene>
    <name evidence="2" type="ORF">DOQ08_00272</name>
</gene>
<evidence type="ECO:0000313" key="2">
    <source>
        <dbReference type="EMBL" id="RMJ05602.1"/>
    </source>
</evidence>
<proteinExistence type="predicted"/>
<dbReference type="RefSeq" id="WP_114333112.1">
    <property type="nucleotide sequence ID" value="NZ_QMDL01000001.1"/>
</dbReference>
<keyword evidence="1" id="KW-0472">Membrane</keyword>
<organism evidence="2 3">
    <name type="scientific">Marinobacter litoralis</name>
    <dbReference type="NCBI Taxonomy" id="187981"/>
    <lineage>
        <taxon>Bacteria</taxon>
        <taxon>Pseudomonadati</taxon>
        <taxon>Pseudomonadota</taxon>
        <taxon>Gammaproteobacteria</taxon>
        <taxon>Pseudomonadales</taxon>
        <taxon>Marinobacteraceae</taxon>
        <taxon>Marinobacter</taxon>
    </lineage>
</organism>
<keyword evidence="1" id="KW-0812">Transmembrane</keyword>
<dbReference type="AlphaFoldDB" id="A0A3M2RK59"/>